<evidence type="ECO:0000313" key="1">
    <source>
        <dbReference type="EMBL" id="KAJ7554058.1"/>
    </source>
</evidence>
<proteinExistence type="predicted"/>
<protein>
    <submittedName>
        <fullName evidence="1">Uncharacterized protein</fullName>
    </submittedName>
</protein>
<sequence>MVFCCCLVLNLRICNSSAASCSFRTEFTTSVVEVNKFYKAGYRKWSDKRMSASLFSSFKKPLFWHLKVLALVHFHCSIGLFIRSSIMRKLDYCRSISCVYSWIFLFL</sequence>
<reference evidence="2" key="1">
    <citation type="journal article" date="2024" name="Proc. Natl. Acad. Sci. U.S.A.">
        <title>Extraordinary preservation of gene collinearity over three hundred million years revealed in homosporous lycophytes.</title>
        <authorList>
            <person name="Li C."/>
            <person name="Wickell D."/>
            <person name="Kuo L.Y."/>
            <person name="Chen X."/>
            <person name="Nie B."/>
            <person name="Liao X."/>
            <person name="Peng D."/>
            <person name="Ji J."/>
            <person name="Jenkins J."/>
            <person name="Williams M."/>
            <person name="Shu S."/>
            <person name="Plott C."/>
            <person name="Barry K."/>
            <person name="Rajasekar S."/>
            <person name="Grimwood J."/>
            <person name="Han X."/>
            <person name="Sun S."/>
            <person name="Hou Z."/>
            <person name="He W."/>
            <person name="Dai G."/>
            <person name="Sun C."/>
            <person name="Schmutz J."/>
            <person name="Leebens-Mack J.H."/>
            <person name="Li F.W."/>
            <person name="Wang L."/>
        </authorList>
    </citation>
    <scope>NUCLEOTIDE SEQUENCE [LARGE SCALE GENOMIC DNA]</scope>
    <source>
        <strain evidence="2">cv. PW_Plant_1</strain>
    </source>
</reference>
<dbReference type="EMBL" id="CM055097">
    <property type="protein sequence ID" value="KAJ7554058.1"/>
    <property type="molecule type" value="Genomic_DNA"/>
</dbReference>
<organism evidence="1 2">
    <name type="scientific">Diphasiastrum complanatum</name>
    <name type="common">Issler's clubmoss</name>
    <name type="synonym">Lycopodium complanatum</name>
    <dbReference type="NCBI Taxonomy" id="34168"/>
    <lineage>
        <taxon>Eukaryota</taxon>
        <taxon>Viridiplantae</taxon>
        <taxon>Streptophyta</taxon>
        <taxon>Embryophyta</taxon>
        <taxon>Tracheophyta</taxon>
        <taxon>Lycopodiopsida</taxon>
        <taxon>Lycopodiales</taxon>
        <taxon>Lycopodiaceae</taxon>
        <taxon>Lycopodioideae</taxon>
        <taxon>Diphasiastrum</taxon>
    </lineage>
</organism>
<dbReference type="Proteomes" id="UP001162992">
    <property type="component" value="Chromosome 6"/>
</dbReference>
<evidence type="ECO:0000313" key="2">
    <source>
        <dbReference type="Proteomes" id="UP001162992"/>
    </source>
</evidence>
<comment type="caution">
    <text evidence="1">The sequence shown here is derived from an EMBL/GenBank/DDBJ whole genome shotgun (WGS) entry which is preliminary data.</text>
</comment>
<name>A0ACC2DII7_DIPCM</name>
<gene>
    <name evidence="1" type="ORF">O6H91_06G124000</name>
</gene>
<accession>A0ACC2DII7</accession>
<keyword evidence="2" id="KW-1185">Reference proteome</keyword>